<evidence type="ECO:0000313" key="2">
    <source>
        <dbReference type="EMBL" id="QJA46273.1"/>
    </source>
</evidence>
<dbReference type="EMBL" id="MT144609">
    <property type="protein sequence ID" value="QJA43568.1"/>
    <property type="molecule type" value="Genomic_DNA"/>
</dbReference>
<dbReference type="EMBL" id="MT142478">
    <property type="protein sequence ID" value="QJA82062.1"/>
    <property type="molecule type" value="Genomic_DNA"/>
</dbReference>
<organism evidence="1">
    <name type="scientific">viral metagenome</name>
    <dbReference type="NCBI Taxonomy" id="1070528"/>
    <lineage>
        <taxon>unclassified sequences</taxon>
        <taxon>metagenomes</taxon>
        <taxon>organismal metagenomes</taxon>
    </lineage>
</organism>
<evidence type="ECO:0000313" key="1">
    <source>
        <dbReference type="EMBL" id="QJA43568.1"/>
    </source>
</evidence>
<proteinExistence type="predicted"/>
<evidence type="ECO:0000313" key="4">
    <source>
        <dbReference type="EMBL" id="QJA82062.1"/>
    </source>
</evidence>
<name>A0A6H1Z7Q1_9ZZZZ</name>
<reference evidence="1" key="1">
    <citation type="submission" date="2020-03" db="EMBL/GenBank/DDBJ databases">
        <title>The deep terrestrial virosphere.</title>
        <authorList>
            <person name="Holmfeldt K."/>
            <person name="Nilsson E."/>
            <person name="Simone D."/>
            <person name="Lopez-Fernandez M."/>
            <person name="Wu X."/>
            <person name="de Brujin I."/>
            <person name="Lundin D."/>
            <person name="Andersson A."/>
            <person name="Bertilsson S."/>
            <person name="Dopson M."/>
        </authorList>
    </citation>
    <scope>NUCLEOTIDE SEQUENCE</scope>
    <source>
        <strain evidence="4">MM415A00447</strain>
        <strain evidence="3">MM415B00439</strain>
        <strain evidence="2">TM448A00343</strain>
        <strain evidence="1">TM448B00310</strain>
    </source>
</reference>
<dbReference type="EMBL" id="MT144006">
    <property type="protein sequence ID" value="QJA46273.1"/>
    <property type="molecule type" value="Genomic_DNA"/>
</dbReference>
<protein>
    <recommendedName>
        <fullName evidence="5">ERCC4 domain-containing protein</fullName>
    </recommendedName>
</protein>
<dbReference type="AlphaFoldDB" id="A0A6H1Z7Q1"/>
<evidence type="ECO:0000313" key="3">
    <source>
        <dbReference type="EMBL" id="QJA65067.1"/>
    </source>
</evidence>
<gene>
    <name evidence="4" type="ORF">MM415A00447_0008</name>
    <name evidence="3" type="ORF">MM415B00439_0023</name>
    <name evidence="2" type="ORF">TM448A00343_0025</name>
    <name evidence="1" type="ORF">TM448B00310_0005</name>
</gene>
<evidence type="ECO:0008006" key="5">
    <source>
        <dbReference type="Google" id="ProtNLM"/>
    </source>
</evidence>
<accession>A0A6H1Z7Q1</accession>
<dbReference type="EMBL" id="MT141531">
    <property type="protein sequence ID" value="QJA65067.1"/>
    <property type="molecule type" value="Genomic_DNA"/>
</dbReference>
<sequence>MSFIVQDVYEPEYLAQMLSTFMRVQRDNLVQKGLLDFFWFAGDGHSITMERKEWSDLMANLPRLEKQLRTATNNADEVGLIVEGVAIPLAGGEVSLYHVGKNPKYLRQVKISGMQYSSIMAYIWQLRRTANITTYWTSTIQATVWTLKTFVENSQKLDSTLLQHYVRTRQIKWQSNPMVETIMALKDADGYVIGEKKAIELVEKIGNLWDIIHLVPEEIVFACDGIGIATARRLINAIKGIK</sequence>
<dbReference type="Gene3D" id="3.40.50.10130">
    <property type="match status" value="1"/>
</dbReference>